<dbReference type="Gene3D" id="3.40.50.1820">
    <property type="entry name" value="alpha/beta hydrolase"/>
    <property type="match status" value="1"/>
</dbReference>
<evidence type="ECO:0000256" key="1">
    <source>
        <dbReference type="ARBA" id="ARBA00005964"/>
    </source>
</evidence>
<name>A0A2G8KNZ2_STIJA</name>
<dbReference type="InterPro" id="IPR002018">
    <property type="entry name" value="CarbesteraseB"/>
</dbReference>
<reference evidence="3 4" key="1">
    <citation type="journal article" date="2017" name="PLoS Biol.">
        <title>The sea cucumber genome provides insights into morphological evolution and visceral regeneration.</title>
        <authorList>
            <person name="Zhang X."/>
            <person name="Sun L."/>
            <person name="Yuan J."/>
            <person name="Sun Y."/>
            <person name="Gao Y."/>
            <person name="Zhang L."/>
            <person name="Li S."/>
            <person name="Dai H."/>
            <person name="Hamel J.F."/>
            <person name="Liu C."/>
            <person name="Yu Y."/>
            <person name="Liu S."/>
            <person name="Lin W."/>
            <person name="Guo K."/>
            <person name="Jin S."/>
            <person name="Xu P."/>
            <person name="Storey K.B."/>
            <person name="Huan P."/>
            <person name="Zhang T."/>
            <person name="Zhou Y."/>
            <person name="Zhang J."/>
            <person name="Lin C."/>
            <person name="Li X."/>
            <person name="Xing L."/>
            <person name="Huo D."/>
            <person name="Sun M."/>
            <person name="Wang L."/>
            <person name="Mercier A."/>
            <person name="Li F."/>
            <person name="Yang H."/>
            <person name="Xiang J."/>
        </authorList>
    </citation>
    <scope>NUCLEOTIDE SEQUENCE [LARGE SCALE GENOMIC DNA]</scope>
    <source>
        <strain evidence="3">Shaxun</strain>
        <tissue evidence="3">Muscle</tissue>
    </source>
</reference>
<dbReference type="Proteomes" id="UP000230750">
    <property type="component" value="Unassembled WGS sequence"/>
</dbReference>
<gene>
    <name evidence="3" type="ORF">BSL78_13408</name>
</gene>
<dbReference type="STRING" id="307972.A0A2G8KNZ2"/>
<evidence type="ECO:0000313" key="4">
    <source>
        <dbReference type="Proteomes" id="UP000230750"/>
    </source>
</evidence>
<dbReference type="InterPro" id="IPR029058">
    <property type="entry name" value="AB_hydrolase_fold"/>
</dbReference>
<dbReference type="EMBL" id="MRZV01000450">
    <property type="protein sequence ID" value="PIK49732.1"/>
    <property type="molecule type" value="Genomic_DNA"/>
</dbReference>
<comment type="similarity">
    <text evidence="1">Belongs to the type-B carboxylesterase/lipase family.</text>
</comment>
<dbReference type="OrthoDB" id="6846267at2759"/>
<dbReference type="Pfam" id="PF00135">
    <property type="entry name" value="COesterase"/>
    <property type="match status" value="1"/>
</dbReference>
<feature type="domain" description="Carboxylesterase type B" evidence="2">
    <location>
        <begin position="1"/>
        <end position="286"/>
    </location>
</feature>
<proteinExistence type="inferred from homology"/>
<evidence type="ECO:0000259" key="2">
    <source>
        <dbReference type="Pfam" id="PF00135"/>
    </source>
</evidence>
<keyword evidence="4" id="KW-1185">Reference proteome</keyword>
<accession>A0A2G8KNZ2</accession>
<organism evidence="3 4">
    <name type="scientific">Stichopus japonicus</name>
    <name type="common">Sea cucumber</name>
    <dbReference type="NCBI Taxonomy" id="307972"/>
    <lineage>
        <taxon>Eukaryota</taxon>
        <taxon>Metazoa</taxon>
        <taxon>Echinodermata</taxon>
        <taxon>Eleutherozoa</taxon>
        <taxon>Echinozoa</taxon>
        <taxon>Holothuroidea</taxon>
        <taxon>Aspidochirotacea</taxon>
        <taxon>Aspidochirotida</taxon>
        <taxon>Stichopodidae</taxon>
        <taxon>Apostichopus</taxon>
    </lineage>
</organism>
<evidence type="ECO:0000313" key="3">
    <source>
        <dbReference type="EMBL" id="PIK49732.1"/>
    </source>
</evidence>
<dbReference type="AlphaFoldDB" id="A0A2G8KNZ2"/>
<dbReference type="SUPFAM" id="SSF53474">
    <property type="entry name" value="alpha/beta-Hydrolases"/>
    <property type="match status" value="1"/>
</dbReference>
<protein>
    <submittedName>
        <fullName evidence="3">Putative acetylcholinesterase-like</fullName>
    </submittedName>
</protein>
<dbReference type="PANTHER" id="PTHR43903">
    <property type="entry name" value="NEUROLIGIN"/>
    <property type="match status" value="1"/>
</dbReference>
<comment type="caution">
    <text evidence="3">The sequence shown here is derived from an EMBL/GenBank/DDBJ whole genome shotgun (WGS) entry which is preliminary data.</text>
</comment>
<sequence length="335" mass="38613">MGPTIDGHFIDDYPRAITNRGEFKHCPMMIGFNRDEGSVNVLFDLPGHYLDKEPPFVNEEDFDMLVTKSLTTISGFTADLLEDAVKQEYVDWADAETPGYDYFHTIVSVYGDDEFSCPAILTARAHAMMTSQPVYLYHFTHVPEWSIFEINGTGPGWLGAGHAEEIPFVFGYPFLPELDGYHGPMPDEEKELSVKLIKYWTHFAWTGHPSSIIINGNITDGMNMTMDYMDPAEGMGMEDTMETNVTMEMIHELAWLPFTVPELYFKELGLMSHIKRGLKSDECAFWDGFKLDLQSYLVSMDQTELEWREEFEDWQDDLDDWRMSYQKYTQSPYCG</sequence>
<dbReference type="InterPro" id="IPR051093">
    <property type="entry name" value="Neuroligin/BSAL"/>
</dbReference>